<feature type="domain" description="Fibronectin type-III" evidence="3">
    <location>
        <begin position="92"/>
        <end position="200"/>
    </location>
</feature>
<evidence type="ECO:0000259" key="3">
    <source>
        <dbReference type="PROSITE" id="PS50853"/>
    </source>
</evidence>
<dbReference type="SUPFAM" id="SSF49265">
    <property type="entry name" value="Fibronectin type III"/>
    <property type="match status" value="1"/>
</dbReference>
<dbReference type="PANTHER" id="PTHR24051:SF9">
    <property type="entry name" value="FIBRONECTIN TYPE-III DOMAIN-CONTAINING PROTEIN"/>
    <property type="match status" value="1"/>
</dbReference>
<keyword evidence="2" id="KW-1015">Disulfide bond</keyword>
<sequence>MDITLTENSCLNISLEKVTILETFATLAVASVTVSPKNISNTCDHKYTISLNTSEQNITLEYLLEYTDIECKFTLSVSNSSKYIDFRTQDQAPRELSAVAVSPSTCLVFWSNASDYEWYPSVYNITITRYHVGNEDHFLRNCSPFSDVTTWTDTITGGITNYTFDSGLPDFNYTIEVIALFNAGFGREATTSCVTQVSASQKPEYVQVNYTENVTTADVEMSVDLSWDAPCNTNGPVKYFVIELSGVCREENTLISNRTFTIPIDSTNYSSKYFLYISNLTAASNYTVEIFATIDPDGQFHGEEAVITFSTNDNFPIFNESELSNIEFNTSATQAAFTIRETLFNITNGNLQYIAIMVSNKNISGGVTYKWDNITLWPEPQEADGEIYYQATRPFWNPFLNDTFVDVILGDNQNCTGKAQFCNRPLSPNATYYVYIRMFNSGYYRDTMPLVLVTDVINEDNIAPVATGVNF</sequence>
<evidence type="ECO:0000256" key="1">
    <source>
        <dbReference type="ARBA" id="ARBA00022737"/>
    </source>
</evidence>
<comment type="caution">
    <text evidence="4">The sequence shown here is derived from an EMBL/GenBank/DDBJ whole genome shotgun (WGS) entry which is preliminary data.</text>
</comment>
<evidence type="ECO:0000256" key="2">
    <source>
        <dbReference type="ARBA" id="ARBA00023157"/>
    </source>
</evidence>
<proteinExistence type="predicted"/>
<keyword evidence="1" id="KW-0677">Repeat</keyword>
<gene>
    <name evidence="4" type="ORF">ABEB36_003070</name>
</gene>
<name>A0ABD1FAJ9_HYPHA</name>
<dbReference type="InterPro" id="IPR003961">
    <property type="entry name" value="FN3_dom"/>
</dbReference>
<dbReference type="InterPro" id="IPR051622">
    <property type="entry name" value="R-tyr_protein_phosphatases"/>
</dbReference>
<dbReference type="Proteomes" id="UP001566132">
    <property type="component" value="Unassembled WGS sequence"/>
</dbReference>
<dbReference type="SMART" id="SM00060">
    <property type="entry name" value="FN3"/>
    <property type="match status" value="2"/>
</dbReference>
<dbReference type="EMBL" id="JBDJPC010000002">
    <property type="protein sequence ID" value="KAL1513695.1"/>
    <property type="molecule type" value="Genomic_DNA"/>
</dbReference>
<dbReference type="Gene3D" id="2.60.40.10">
    <property type="entry name" value="Immunoglobulins"/>
    <property type="match status" value="2"/>
</dbReference>
<organism evidence="4 5">
    <name type="scientific">Hypothenemus hampei</name>
    <name type="common">Coffee berry borer</name>
    <dbReference type="NCBI Taxonomy" id="57062"/>
    <lineage>
        <taxon>Eukaryota</taxon>
        <taxon>Metazoa</taxon>
        <taxon>Ecdysozoa</taxon>
        <taxon>Arthropoda</taxon>
        <taxon>Hexapoda</taxon>
        <taxon>Insecta</taxon>
        <taxon>Pterygota</taxon>
        <taxon>Neoptera</taxon>
        <taxon>Endopterygota</taxon>
        <taxon>Coleoptera</taxon>
        <taxon>Polyphaga</taxon>
        <taxon>Cucujiformia</taxon>
        <taxon>Curculionidae</taxon>
        <taxon>Scolytinae</taxon>
        <taxon>Hypothenemus</taxon>
    </lineage>
</organism>
<protein>
    <recommendedName>
        <fullName evidence="3">Fibronectin type-III domain-containing protein</fullName>
    </recommendedName>
</protein>
<keyword evidence="5" id="KW-1185">Reference proteome</keyword>
<dbReference type="InterPro" id="IPR013783">
    <property type="entry name" value="Ig-like_fold"/>
</dbReference>
<evidence type="ECO:0000313" key="4">
    <source>
        <dbReference type="EMBL" id="KAL1513695.1"/>
    </source>
</evidence>
<dbReference type="PROSITE" id="PS50853">
    <property type="entry name" value="FN3"/>
    <property type="match status" value="1"/>
</dbReference>
<evidence type="ECO:0000313" key="5">
    <source>
        <dbReference type="Proteomes" id="UP001566132"/>
    </source>
</evidence>
<dbReference type="CDD" id="cd00063">
    <property type="entry name" value="FN3"/>
    <property type="match status" value="1"/>
</dbReference>
<dbReference type="InterPro" id="IPR036116">
    <property type="entry name" value="FN3_sf"/>
</dbReference>
<reference evidence="4 5" key="1">
    <citation type="submission" date="2024-05" db="EMBL/GenBank/DDBJ databases">
        <title>Genetic variation in Jamaican populations of the coffee berry borer (Hypothenemus hampei).</title>
        <authorList>
            <person name="Errbii M."/>
            <person name="Myrie A."/>
        </authorList>
    </citation>
    <scope>NUCLEOTIDE SEQUENCE [LARGE SCALE GENOMIC DNA]</scope>
    <source>
        <strain evidence="4">JA-Hopewell-2020-01-JO</strain>
        <tissue evidence="4">Whole body</tissue>
    </source>
</reference>
<dbReference type="AlphaFoldDB" id="A0ABD1FAJ9"/>
<accession>A0ABD1FAJ9</accession>
<dbReference type="PANTHER" id="PTHR24051">
    <property type="entry name" value="SUSHI DOMAIN-CONTAINING PROTEIN 1"/>
    <property type="match status" value="1"/>
</dbReference>